<sequence length="120" mass="13389">MQADHDSFIASLQTAREIVQQDVRGRSDTSDAEQSHPEDGDSLEMRRAVNRMRRRRGGRHRRSAQSVARGSLGQSPSRPHATHASDRPYSLRSEPKPPALFSDRPCSLGQTQAARLPMCL</sequence>
<organism evidence="2 3">
    <name type="scientific">Cymbomonas tetramitiformis</name>
    <dbReference type="NCBI Taxonomy" id="36881"/>
    <lineage>
        <taxon>Eukaryota</taxon>
        <taxon>Viridiplantae</taxon>
        <taxon>Chlorophyta</taxon>
        <taxon>Pyramimonadophyceae</taxon>
        <taxon>Pyramimonadales</taxon>
        <taxon>Pyramimonadaceae</taxon>
        <taxon>Cymbomonas</taxon>
    </lineage>
</organism>
<gene>
    <name evidence="2" type="ORF">CYMTET_7299</name>
</gene>
<evidence type="ECO:0000313" key="3">
    <source>
        <dbReference type="Proteomes" id="UP001190700"/>
    </source>
</evidence>
<accession>A0AAE0LHL1</accession>
<evidence type="ECO:0000313" key="2">
    <source>
        <dbReference type="EMBL" id="KAK3285079.1"/>
    </source>
</evidence>
<feature type="compositionally biased region" description="Basic and acidic residues" evidence="1">
    <location>
        <begin position="23"/>
        <end position="47"/>
    </location>
</feature>
<protein>
    <submittedName>
        <fullName evidence="2">Uncharacterized protein</fullName>
    </submittedName>
</protein>
<dbReference type="AlphaFoldDB" id="A0AAE0LHL1"/>
<keyword evidence="3" id="KW-1185">Reference proteome</keyword>
<feature type="region of interest" description="Disordered" evidence="1">
    <location>
        <begin position="1"/>
        <end position="120"/>
    </location>
</feature>
<proteinExistence type="predicted"/>
<feature type="compositionally biased region" description="Polar residues" evidence="1">
    <location>
        <begin position="64"/>
        <end position="77"/>
    </location>
</feature>
<dbReference type="EMBL" id="LGRX02001976">
    <property type="protein sequence ID" value="KAK3285079.1"/>
    <property type="molecule type" value="Genomic_DNA"/>
</dbReference>
<reference evidence="2 3" key="1">
    <citation type="journal article" date="2015" name="Genome Biol. Evol.">
        <title>Comparative Genomics of a Bacterivorous Green Alga Reveals Evolutionary Causalities and Consequences of Phago-Mixotrophic Mode of Nutrition.</title>
        <authorList>
            <person name="Burns J.A."/>
            <person name="Paasch A."/>
            <person name="Narechania A."/>
            <person name="Kim E."/>
        </authorList>
    </citation>
    <scope>NUCLEOTIDE SEQUENCE [LARGE SCALE GENOMIC DNA]</scope>
    <source>
        <strain evidence="2 3">PLY_AMNH</strain>
    </source>
</reference>
<dbReference type="Proteomes" id="UP001190700">
    <property type="component" value="Unassembled WGS sequence"/>
</dbReference>
<feature type="compositionally biased region" description="Basic residues" evidence="1">
    <location>
        <begin position="48"/>
        <end position="63"/>
    </location>
</feature>
<evidence type="ECO:0000256" key="1">
    <source>
        <dbReference type="SAM" id="MobiDB-lite"/>
    </source>
</evidence>
<comment type="caution">
    <text evidence="2">The sequence shown here is derived from an EMBL/GenBank/DDBJ whole genome shotgun (WGS) entry which is preliminary data.</text>
</comment>
<name>A0AAE0LHL1_9CHLO</name>